<keyword evidence="6 9" id="KW-1133">Transmembrane helix</keyword>
<evidence type="ECO:0000256" key="9">
    <source>
        <dbReference type="RuleBase" id="RU003640"/>
    </source>
</evidence>
<dbReference type="Pfam" id="PF00507">
    <property type="entry name" value="Oxidored_q4"/>
    <property type="match status" value="1"/>
</dbReference>
<dbReference type="EC" id="7.1.1.2" evidence="9"/>
<comment type="function">
    <text evidence="9">Core subunit of the mitochondrial membrane respiratory chain NADH dehydrogenase (Complex I) which catalyzes electron transfer from NADH through the respiratory chain, using ubiquinone as an electron acceptor. Essential for the catalytic activity of complex I.</text>
</comment>
<evidence type="ECO:0000313" key="10">
    <source>
        <dbReference type="EMBL" id="AZL93083.1"/>
    </source>
</evidence>
<gene>
    <name evidence="10" type="primary">nad3</name>
</gene>
<evidence type="ECO:0000256" key="5">
    <source>
        <dbReference type="ARBA" id="ARBA00022692"/>
    </source>
</evidence>
<dbReference type="GO" id="GO:0030964">
    <property type="term" value="C:NADH dehydrogenase complex"/>
    <property type="evidence" value="ECO:0007669"/>
    <property type="project" value="TreeGrafter"/>
</dbReference>
<dbReference type="PANTHER" id="PTHR11058">
    <property type="entry name" value="NADH-UBIQUINONE OXIDOREDUCTASE CHAIN 3"/>
    <property type="match status" value="1"/>
</dbReference>
<dbReference type="AlphaFoldDB" id="A0A3S8V092"/>
<feature type="transmembrane region" description="Helical" evidence="9">
    <location>
        <begin position="6"/>
        <end position="25"/>
    </location>
</feature>
<comment type="similarity">
    <text evidence="2 9">Belongs to the complex I subunit 3 family.</text>
</comment>
<sequence>MINLMILMMMFTLIPMIMIMLNILISKKKINEREKLSPFECGFDPLNSSRLPFSIQFYMISIIFLIFDIEIIIFLPMIYSLLFNKLTFWMETSIIFIIILLIGLYTEWNDGALTWMK</sequence>
<dbReference type="PANTHER" id="PTHR11058:SF9">
    <property type="entry name" value="NADH-UBIQUINONE OXIDOREDUCTASE CHAIN 3"/>
    <property type="match status" value="1"/>
</dbReference>
<feature type="transmembrane region" description="Helical" evidence="9">
    <location>
        <begin position="88"/>
        <end position="108"/>
    </location>
</feature>
<keyword evidence="5 9" id="KW-0812">Transmembrane</keyword>
<keyword evidence="9" id="KW-0679">Respiratory chain</keyword>
<comment type="catalytic activity">
    <reaction evidence="8 9">
        <text>a ubiquinone + NADH + 5 H(+)(in) = a ubiquinol + NAD(+) + 4 H(+)(out)</text>
        <dbReference type="Rhea" id="RHEA:29091"/>
        <dbReference type="Rhea" id="RHEA-COMP:9565"/>
        <dbReference type="Rhea" id="RHEA-COMP:9566"/>
        <dbReference type="ChEBI" id="CHEBI:15378"/>
        <dbReference type="ChEBI" id="CHEBI:16389"/>
        <dbReference type="ChEBI" id="CHEBI:17976"/>
        <dbReference type="ChEBI" id="CHEBI:57540"/>
        <dbReference type="ChEBI" id="CHEBI:57945"/>
        <dbReference type="EC" id="7.1.1.2"/>
    </reaction>
</comment>
<evidence type="ECO:0000256" key="1">
    <source>
        <dbReference type="ARBA" id="ARBA00004370"/>
    </source>
</evidence>
<evidence type="ECO:0000256" key="6">
    <source>
        <dbReference type="ARBA" id="ARBA00022989"/>
    </source>
</evidence>
<reference evidence="10" key="1">
    <citation type="journal article" date="2018" name="Mol. Phylogenet. Evol.">
        <title>Mitochondrial phylogenomics of the Hymenoptera.</title>
        <authorList>
            <person name="Tang P."/>
            <person name="Zhu J.C."/>
            <person name="Zheng B.Y."/>
            <person name="Wei S.J."/>
            <person name="Sharkey M."/>
            <person name="Chen X.X."/>
            <person name="Vogler A.P."/>
        </authorList>
    </citation>
    <scope>NUCLEOTIDE SEQUENCE</scope>
</reference>
<organism evidence="10">
    <name type="scientific">Amblyjoppa sp. ZJUH_2016002</name>
    <dbReference type="NCBI Taxonomy" id="2491150"/>
    <lineage>
        <taxon>Eukaryota</taxon>
        <taxon>Metazoa</taxon>
        <taxon>Ecdysozoa</taxon>
        <taxon>Arthropoda</taxon>
        <taxon>Hexapoda</taxon>
        <taxon>Insecta</taxon>
        <taxon>Pterygota</taxon>
        <taxon>Neoptera</taxon>
        <taxon>Endopterygota</taxon>
        <taxon>Hymenoptera</taxon>
        <taxon>Apocrita</taxon>
        <taxon>Ichneumonoidea</taxon>
        <taxon>Ichneumonidae</taxon>
        <taxon>Ichneumoninae</taxon>
        <taxon>Heresiarchini</taxon>
        <taxon>Amblyjoppa</taxon>
    </lineage>
</organism>
<evidence type="ECO:0000256" key="4">
    <source>
        <dbReference type="ARBA" id="ARBA00022448"/>
    </source>
</evidence>
<name>A0A3S8V092_9HYME</name>
<keyword evidence="4 9" id="KW-0813">Transport</keyword>
<evidence type="ECO:0000256" key="3">
    <source>
        <dbReference type="ARBA" id="ARBA00021007"/>
    </source>
</evidence>
<dbReference type="GO" id="GO:0008137">
    <property type="term" value="F:NADH dehydrogenase (ubiquinone) activity"/>
    <property type="evidence" value="ECO:0007669"/>
    <property type="project" value="UniProtKB-UniRule"/>
</dbReference>
<protein>
    <recommendedName>
        <fullName evidence="3 9">NADH-ubiquinone oxidoreductase chain 3</fullName>
        <ecNumber evidence="9">7.1.1.2</ecNumber>
    </recommendedName>
</protein>
<geneLocation type="mitochondrion" evidence="10"/>
<keyword evidence="7 9" id="KW-0472">Membrane</keyword>
<comment type="subcellular location">
    <subcellularLocation>
        <location evidence="1">Membrane</location>
    </subcellularLocation>
    <subcellularLocation>
        <location evidence="9">Mitochondrion membrane</location>
        <topology evidence="9">Multi-pass membrane protein</topology>
    </subcellularLocation>
</comment>
<dbReference type="InterPro" id="IPR038430">
    <property type="entry name" value="NDAH_ubi_oxred_su3_sf"/>
</dbReference>
<keyword evidence="9" id="KW-0830">Ubiquinone</keyword>
<keyword evidence="9" id="KW-1278">Translocase</keyword>
<dbReference type="GO" id="GO:0031966">
    <property type="term" value="C:mitochondrial membrane"/>
    <property type="evidence" value="ECO:0007669"/>
    <property type="project" value="UniProtKB-SubCell"/>
</dbReference>
<evidence type="ECO:0000256" key="7">
    <source>
        <dbReference type="ARBA" id="ARBA00023136"/>
    </source>
</evidence>
<dbReference type="EMBL" id="MG923483">
    <property type="protein sequence ID" value="AZL93083.1"/>
    <property type="molecule type" value="Genomic_DNA"/>
</dbReference>
<dbReference type="Gene3D" id="1.20.58.1610">
    <property type="entry name" value="NADH:ubiquinone/plastoquinone oxidoreductase, chain 3"/>
    <property type="match status" value="1"/>
</dbReference>
<keyword evidence="9" id="KW-0249">Electron transport</keyword>
<keyword evidence="9" id="KW-0520">NAD</keyword>
<feature type="transmembrane region" description="Helical" evidence="9">
    <location>
        <begin position="57"/>
        <end position="82"/>
    </location>
</feature>
<evidence type="ECO:0000256" key="2">
    <source>
        <dbReference type="ARBA" id="ARBA00008472"/>
    </source>
</evidence>
<keyword evidence="9 10" id="KW-0496">Mitochondrion</keyword>
<dbReference type="InterPro" id="IPR000440">
    <property type="entry name" value="NADH_UbQ/plastoQ_OxRdtase_su3"/>
</dbReference>
<evidence type="ECO:0000256" key="8">
    <source>
        <dbReference type="ARBA" id="ARBA00049551"/>
    </source>
</evidence>
<proteinExistence type="inferred from homology"/>
<accession>A0A3S8V092</accession>